<organism evidence="1">
    <name type="scientific">Lygus hesperus</name>
    <name type="common">Western plant bug</name>
    <dbReference type="NCBI Taxonomy" id="30085"/>
    <lineage>
        <taxon>Eukaryota</taxon>
        <taxon>Metazoa</taxon>
        <taxon>Ecdysozoa</taxon>
        <taxon>Arthropoda</taxon>
        <taxon>Hexapoda</taxon>
        <taxon>Insecta</taxon>
        <taxon>Pterygota</taxon>
        <taxon>Neoptera</taxon>
        <taxon>Paraneoptera</taxon>
        <taxon>Hemiptera</taxon>
        <taxon>Heteroptera</taxon>
        <taxon>Panheteroptera</taxon>
        <taxon>Cimicomorpha</taxon>
        <taxon>Miridae</taxon>
        <taxon>Mirini</taxon>
        <taxon>Lygus</taxon>
    </lineage>
</organism>
<reference evidence="1" key="2">
    <citation type="submission" date="2014-07" db="EMBL/GenBank/DDBJ databases">
        <authorList>
            <person name="Hull J."/>
        </authorList>
    </citation>
    <scope>NUCLEOTIDE SEQUENCE</scope>
</reference>
<evidence type="ECO:0000313" key="1">
    <source>
        <dbReference type="EMBL" id="JAG31254.1"/>
    </source>
</evidence>
<dbReference type="AlphaFoldDB" id="A0A0A9YGC9"/>
<keyword evidence="1" id="KW-0647">Proteasome</keyword>
<feature type="non-terminal residue" evidence="1">
    <location>
        <position position="114"/>
    </location>
</feature>
<protein>
    <submittedName>
        <fullName evidence="1">Proteasome subunit beta type-1</fullName>
    </submittedName>
</protein>
<gene>
    <name evidence="1" type="primary">PBF1</name>
    <name evidence="1" type="ORF">CM83_105769</name>
</gene>
<name>A0A0A9YGC9_LYGHE</name>
<proteinExistence type="predicted"/>
<feature type="non-terminal residue" evidence="1">
    <location>
        <position position="1"/>
    </location>
</feature>
<accession>A0A0A9YGC9</accession>
<reference evidence="1" key="1">
    <citation type="journal article" date="2014" name="PLoS ONE">
        <title>Transcriptome-Based Identification of ABC Transporters in the Western Tarnished Plant Bug Lygus hesperus.</title>
        <authorList>
            <person name="Hull J.J."/>
            <person name="Chaney K."/>
            <person name="Geib S.M."/>
            <person name="Fabrick J.A."/>
            <person name="Brent C.S."/>
            <person name="Walsh D."/>
            <person name="Lavine L.C."/>
        </authorList>
    </citation>
    <scope>NUCLEOTIDE SEQUENCE</scope>
</reference>
<dbReference type="EMBL" id="GBHO01012350">
    <property type="protein sequence ID" value="JAG31254.1"/>
    <property type="molecule type" value="Transcribed_RNA"/>
</dbReference>
<sequence>LCPNIHHVLHHTVLRADPQHTHLRVLLDAQGCGVCHTSTAVSRVHLTPYLVSHVGTWRLDPALDALAPLPLPLVLVCGTVAGVCVVRCGGVVLDDSATVCTAQCGQPCCVLQVL</sequence>
<dbReference type="GO" id="GO:0000502">
    <property type="term" value="C:proteasome complex"/>
    <property type="evidence" value="ECO:0007669"/>
    <property type="project" value="UniProtKB-KW"/>
</dbReference>